<gene>
    <name evidence="1" type="primary">g007</name>
    <name evidence="1" type="ORF">BN110_018</name>
</gene>
<organism evidence="1 2">
    <name type="scientific">Yersinia phage phiR8-01</name>
    <dbReference type="NCBI Taxonomy" id="1206556"/>
    <lineage>
        <taxon>Viruses</taxon>
        <taxon>Duplodnaviria</taxon>
        <taxon>Heunggongvirae</taxon>
        <taxon>Uroviricota</taxon>
        <taxon>Caudoviricetes</taxon>
        <taxon>Autographivirales</taxon>
        <taxon>Autonotataviridae</taxon>
        <taxon>Melnykvirinae</taxon>
        <taxon>Pienvirus</taxon>
        <taxon>Pienvirus R801</taxon>
    </lineage>
</organism>
<sequence>MMEEVPFDCYGLYAVDAEGFSYHLVDRDSIQSIREAYAQCVAAFNAAGGVGYAVDYRRLLEIVS</sequence>
<reference evidence="1" key="1">
    <citation type="submission" date="2012-06" db="EMBL/GenBank/DDBJ databases">
        <title>Genomic characterization of five bacteriophages specific for Yersinia species.</title>
        <authorList>
            <person name="Skurnik M."/>
            <person name="Nawaz A."/>
            <person name="Happonen L."/>
            <person name="Butcher S."/>
            <person name="Mattinen L."/>
        </authorList>
    </citation>
    <scope>NUCLEOTIDE SEQUENCE [LARGE SCALE GENOMIC DNA]</scope>
</reference>
<name>I7J3R6_9CAUD</name>
<dbReference type="GeneID" id="54990837"/>
<evidence type="ECO:0000313" key="1">
    <source>
        <dbReference type="EMBL" id="CCI88388.2"/>
    </source>
</evidence>
<dbReference type="KEGG" id="vg:54990837"/>
<keyword evidence="2" id="KW-1185">Reference proteome</keyword>
<accession>I7J3R6</accession>
<dbReference type="RefSeq" id="YP_009800341.1">
    <property type="nucleotide sequence ID" value="NC_047951.1"/>
</dbReference>
<proteinExistence type="predicted"/>
<evidence type="ECO:0000313" key="2">
    <source>
        <dbReference type="Proteomes" id="UP000002907"/>
    </source>
</evidence>
<protein>
    <submittedName>
        <fullName evidence="1">Uncharacterized protein</fullName>
    </submittedName>
</protein>
<dbReference type="EMBL" id="HE956707">
    <property type="protein sequence ID" value="CCI88388.2"/>
    <property type="molecule type" value="Genomic_DNA"/>
</dbReference>
<dbReference type="Proteomes" id="UP000002907">
    <property type="component" value="Segment"/>
</dbReference>